<keyword evidence="1" id="KW-0175">Coiled coil</keyword>
<evidence type="ECO:0008006" key="5">
    <source>
        <dbReference type="Google" id="ProtNLM"/>
    </source>
</evidence>
<gene>
    <name evidence="3" type="ORF">M9Y10_028546</name>
</gene>
<protein>
    <recommendedName>
        <fullName evidence="5">Coiled-coil domain-containing protein 153</fullName>
    </recommendedName>
</protein>
<reference evidence="3 4" key="1">
    <citation type="submission" date="2024-04" db="EMBL/GenBank/DDBJ databases">
        <title>Tritrichomonas musculus Genome.</title>
        <authorList>
            <person name="Alves-Ferreira E."/>
            <person name="Grigg M."/>
            <person name="Lorenzi H."/>
            <person name="Galac M."/>
        </authorList>
    </citation>
    <scope>NUCLEOTIDE SEQUENCE [LARGE SCALE GENOMIC DNA]</scope>
    <source>
        <strain evidence="3 4">EAF2021</strain>
    </source>
</reference>
<accession>A0ABR2KJM7</accession>
<proteinExistence type="predicted"/>
<feature type="compositionally biased region" description="Polar residues" evidence="2">
    <location>
        <begin position="1"/>
        <end position="15"/>
    </location>
</feature>
<feature type="region of interest" description="Disordered" evidence="2">
    <location>
        <begin position="1"/>
        <end position="30"/>
    </location>
</feature>
<organism evidence="3 4">
    <name type="scientific">Tritrichomonas musculus</name>
    <dbReference type="NCBI Taxonomy" id="1915356"/>
    <lineage>
        <taxon>Eukaryota</taxon>
        <taxon>Metamonada</taxon>
        <taxon>Parabasalia</taxon>
        <taxon>Tritrichomonadida</taxon>
        <taxon>Tritrichomonadidae</taxon>
        <taxon>Tritrichomonas</taxon>
    </lineage>
</organism>
<dbReference type="Proteomes" id="UP001470230">
    <property type="component" value="Unassembled WGS sequence"/>
</dbReference>
<evidence type="ECO:0000313" key="3">
    <source>
        <dbReference type="EMBL" id="KAK8891338.1"/>
    </source>
</evidence>
<keyword evidence="4" id="KW-1185">Reference proteome</keyword>
<evidence type="ECO:0000256" key="2">
    <source>
        <dbReference type="SAM" id="MobiDB-lite"/>
    </source>
</evidence>
<name>A0ABR2KJM7_9EUKA</name>
<feature type="compositionally biased region" description="Basic and acidic residues" evidence="2">
    <location>
        <begin position="18"/>
        <end position="30"/>
    </location>
</feature>
<evidence type="ECO:0000313" key="4">
    <source>
        <dbReference type="Proteomes" id="UP001470230"/>
    </source>
</evidence>
<feature type="coiled-coil region" evidence="1">
    <location>
        <begin position="89"/>
        <end position="137"/>
    </location>
</feature>
<sequence>MRSSSKTNSKPTNALPTAEEKKKLAAEKRNKDAVVEQQLLTLGYEIGTTTVASTQETDEANVIIQKVEEDLRNKNEIVSQFTSLHFETQRENEARMSRLRERIAGLEVQLKDAEAELAALKAEKKQVLAEKDSVIENQKREMKEMAYQFSDMLMKTLITITEDFETQTSDLGMEETSTLPQRERLKEFNLDRIRV</sequence>
<evidence type="ECO:0000256" key="1">
    <source>
        <dbReference type="SAM" id="Coils"/>
    </source>
</evidence>
<comment type="caution">
    <text evidence="3">The sequence shown here is derived from an EMBL/GenBank/DDBJ whole genome shotgun (WGS) entry which is preliminary data.</text>
</comment>
<dbReference type="EMBL" id="JAPFFF010000004">
    <property type="protein sequence ID" value="KAK8891338.1"/>
    <property type="molecule type" value="Genomic_DNA"/>
</dbReference>